<keyword evidence="3" id="KW-0646">Protease inhibitor</keyword>
<keyword evidence="4" id="KW-0722">Serine protease inhibitor</keyword>
<feature type="non-terminal residue" evidence="7">
    <location>
        <position position="1"/>
    </location>
</feature>
<dbReference type="GO" id="GO:0005615">
    <property type="term" value="C:extracellular space"/>
    <property type="evidence" value="ECO:0007669"/>
    <property type="project" value="TreeGrafter"/>
</dbReference>
<dbReference type="GO" id="GO:0004867">
    <property type="term" value="F:serine-type endopeptidase inhibitor activity"/>
    <property type="evidence" value="ECO:0007669"/>
    <property type="project" value="UniProtKB-KW"/>
</dbReference>
<dbReference type="InterPro" id="IPR036880">
    <property type="entry name" value="Kunitz_BPTI_sf"/>
</dbReference>
<evidence type="ECO:0000313" key="7">
    <source>
        <dbReference type="EMBL" id="JAA61167.1"/>
    </source>
</evidence>
<dbReference type="PANTHER" id="PTHR10083">
    <property type="entry name" value="KUNITZ-TYPE PROTEASE INHIBITOR-RELATED"/>
    <property type="match status" value="1"/>
</dbReference>
<keyword evidence="5" id="KW-1015">Disulfide bond</keyword>
<evidence type="ECO:0000259" key="6">
    <source>
        <dbReference type="PROSITE" id="PS50279"/>
    </source>
</evidence>
<dbReference type="PRINTS" id="PR00759">
    <property type="entry name" value="BASICPTASE"/>
</dbReference>
<evidence type="ECO:0000256" key="5">
    <source>
        <dbReference type="ARBA" id="ARBA00023157"/>
    </source>
</evidence>
<dbReference type="Pfam" id="PF00014">
    <property type="entry name" value="Kunitz_BPTI"/>
    <property type="match status" value="2"/>
</dbReference>
<name>L7MBD9_RHIPC</name>
<dbReference type="InterPro" id="IPR002223">
    <property type="entry name" value="Kunitz_BPTI"/>
</dbReference>
<evidence type="ECO:0000256" key="3">
    <source>
        <dbReference type="ARBA" id="ARBA00022690"/>
    </source>
</evidence>
<evidence type="ECO:0000256" key="4">
    <source>
        <dbReference type="ARBA" id="ARBA00022900"/>
    </source>
</evidence>
<reference evidence="7" key="2">
    <citation type="journal article" date="2015" name="J. Proteomics">
        <title>Sexual differences in the sialomes of the zebra tick, Rhipicephalus pulchellus.</title>
        <authorList>
            <person name="Tan A.W."/>
            <person name="Francischetti I.M."/>
            <person name="Slovak M."/>
            <person name="Kini R.M."/>
            <person name="Ribeiro J.M."/>
        </authorList>
    </citation>
    <scope>NUCLEOTIDE SEQUENCE</scope>
    <source>
        <tissue evidence="7">Salivary gland</tissue>
    </source>
</reference>
<reference evidence="7" key="1">
    <citation type="submission" date="2012-11" db="EMBL/GenBank/DDBJ databases">
        <authorList>
            <person name="Lucero-Rivera Y.E."/>
            <person name="Tovar-Ramirez D."/>
        </authorList>
    </citation>
    <scope>NUCLEOTIDE SEQUENCE</scope>
    <source>
        <tissue evidence="7">Salivary gland</tissue>
    </source>
</reference>
<proteinExistence type="evidence at transcript level"/>
<feature type="non-terminal residue" evidence="7">
    <location>
        <position position="108"/>
    </location>
</feature>
<dbReference type="Gene3D" id="4.10.410.10">
    <property type="entry name" value="Pancreatic trypsin inhibitor Kunitz domain"/>
    <property type="match status" value="2"/>
</dbReference>
<dbReference type="SMART" id="SM00131">
    <property type="entry name" value="KU"/>
    <property type="match status" value="1"/>
</dbReference>
<keyword evidence="2" id="KW-0964">Secreted</keyword>
<dbReference type="PROSITE" id="PS00280">
    <property type="entry name" value="BPTI_KUNITZ_1"/>
    <property type="match status" value="1"/>
</dbReference>
<dbReference type="PROSITE" id="PS50279">
    <property type="entry name" value="BPTI_KUNITZ_2"/>
    <property type="match status" value="1"/>
</dbReference>
<sequence>LLEARARLQRKNLHNENCTLEPQTGPCRAMISRWYFDTNRSMCQPFFYGGCGGNGNNFDEQKECERNCSGAALQKRNRIPKNCSAEVEVGPCRALISRWYFDSNSSTC</sequence>
<dbReference type="PANTHER" id="PTHR10083:SF381">
    <property type="entry name" value="BPTI_KUNITZ INHIBITOR DOMAIN-CONTAINING PROTEIN"/>
    <property type="match status" value="1"/>
</dbReference>
<dbReference type="InterPro" id="IPR020901">
    <property type="entry name" value="Prtase_inh_Kunz-CS"/>
</dbReference>
<comment type="subcellular location">
    <subcellularLocation>
        <location evidence="1">Secreted</location>
    </subcellularLocation>
</comment>
<organism evidence="7">
    <name type="scientific">Rhipicephalus pulchellus</name>
    <name type="common">Yellow backed tick</name>
    <name type="synonym">Dermacentor pulchellus</name>
    <dbReference type="NCBI Taxonomy" id="72859"/>
    <lineage>
        <taxon>Eukaryota</taxon>
        <taxon>Metazoa</taxon>
        <taxon>Ecdysozoa</taxon>
        <taxon>Arthropoda</taxon>
        <taxon>Chelicerata</taxon>
        <taxon>Arachnida</taxon>
        <taxon>Acari</taxon>
        <taxon>Parasitiformes</taxon>
        <taxon>Ixodida</taxon>
        <taxon>Ixodoidea</taxon>
        <taxon>Ixodidae</taxon>
        <taxon>Rhipicephalinae</taxon>
        <taxon>Rhipicephalus</taxon>
        <taxon>Rhipicephalus</taxon>
    </lineage>
</organism>
<dbReference type="FunFam" id="4.10.410.10:FF:000017">
    <property type="entry name" value="papilin isoform X2"/>
    <property type="match status" value="1"/>
</dbReference>
<accession>L7MBD9</accession>
<dbReference type="EMBL" id="GACK01003867">
    <property type="protein sequence ID" value="JAA61167.1"/>
    <property type="molecule type" value="mRNA"/>
</dbReference>
<dbReference type="SUPFAM" id="SSF57362">
    <property type="entry name" value="BPTI-like"/>
    <property type="match status" value="2"/>
</dbReference>
<dbReference type="InterPro" id="IPR050098">
    <property type="entry name" value="TFPI/VKTCI-like"/>
</dbReference>
<protein>
    <submittedName>
        <fullName evidence="7">Putative monolaris</fullName>
    </submittedName>
</protein>
<dbReference type="AlphaFoldDB" id="L7MBD9"/>
<feature type="domain" description="BPTI/Kunitz inhibitor" evidence="6">
    <location>
        <begin position="18"/>
        <end position="68"/>
    </location>
</feature>
<evidence type="ECO:0000256" key="1">
    <source>
        <dbReference type="ARBA" id="ARBA00004613"/>
    </source>
</evidence>
<evidence type="ECO:0000256" key="2">
    <source>
        <dbReference type="ARBA" id="ARBA00022525"/>
    </source>
</evidence>